<dbReference type="NCBIfam" id="TIGR01845">
    <property type="entry name" value="outer_NodT"/>
    <property type="match status" value="1"/>
</dbReference>
<evidence type="ECO:0000313" key="4">
    <source>
        <dbReference type="Proteomes" id="UP001210865"/>
    </source>
</evidence>
<dbReference type="PANTHER" id="PTHR30203">
    <property type="entry name" value="OUTER MEMBRANE CATION EFFLUX PROTEIN"/>
    <property type="match status" value="1"/>
</dbReference>
<gene>
    <name evidence="3" type="ORF">PBT88_06615</name>
</gene>
<dbReference type="InterPro" id="IPR010131">
    <property type="entry name" value="MdtP/NodT-like"/>
</dbReference>
<protein>
    <submittedName>
        <fullName evidence="3">Efflux transporter outer membrane subunit</fullName>
    </submittedName>
</protein>
<reference evidence="3 4" key="1">
    <citation type="submission" date="2022-12" db="EMBL/GenBank/DDBJ databases">
        <title>Sphingomonas abieness sp. nov., an endophytic bacterium isolated from Abies koreana.</title>
        <authorList>
            <person name="Jiang L."/>
            <person name="Lee J."/>
        </authorList>
    </citation>
    <scope>NUCLEOTIDE SEQUENCE [LARGE SCALE GENOMIC DNA]</scope>
    <source>
        <strain evidence="4">PAMB 00755</strain>
    </source>
</reference>
<dbReference type="SUPFAM" id="SSF56954">
    <property type="entry name" value="Outer membrane efflux proteins (OEP)"/>
    <property type="match status" value="1"/>
</dbReference>
<keyword evidence="2" id="KW-0449">Lipoprotein</keyword>
<dbReference type="PANTHER" id="PTHR30203:SF32">
    <property type="entry name" value="CATION EFFLUX SYSTEM PROTEIN CUSC"/>
    <property type="match status" value="1"/>
</dbReference>
<comment type="subcellular location">
    <subcellularLocation>
        <location evidence="2">Cell membrane</location>
        <topology evidence="2">Lipid-anchor</topology>
    </subcellularLocation>
</comment>
<dbReference type="PROSITE" id="PS51257">
    <property type="entry name" value="PROKAR_LIPOPROTEIN"/>
    <property type="match status" value="1"/>
</dbReference>
<organism evidence="3 4">
    <name type="scientific">Sphingomonas abietis</name>
    <dbReference type="NCBI Taxonomy" id="3012344"/>
    <lineage>
        <taxon>Bacteria</taxon>
        <taxon>Pseudomonadati</taxon>
        <taxon>Pseudomonadota</taxon>
        <taxon>Alphaproteobacteria</taxon>
        <taxon>Sphingomonadales</taxon>
        <taxon>Sphingomonadaceae</taxon>
        <taxon>Sphingomonas</taxon>
    </lineage>
</organism>
<proteinExistence type="inferred from homology"/>
<dbReference type="Gene3D" id="1.20.1600.10">
    <property type="entry name" value="Outer membrane efflux proteins (OEP)"/>
    <property type="match status" value="1"/>
</dbReference>
<dbReference type="RefSeq" id="WP_270078422.1">
    <property type="nucleotide sequence ID" value="NZ_CP115174.1"/>
</dbReference>
<keyword evidence="2" id="KW-0732">Signal</keyword>
<feature type="chain" id="PRO_5045006435" evidence="2">
    <location>
        <begin position="26"/>
        <end position="464"/>
    </location>
</feature>
<keyword evidence="2" id="KW-0472">Membrane</keyword>
<dbReference type="Pfam" id="PF02321">
    <property type="entry name" value="OEP"/>
    <property type="match status" value="2"/>
</dbReference>
<evidence type="ECO:0000256" key="1">
    <source>
        <dbReference type="ARBA" id="ARBA00007613"/>
    </source>
</evidence>
<evidence type="ECO:0000313" key="3">
    <source>
        <dbReference type="EMBL" id="WBO23791.1"/>
    </source>
</evidence>
<keyword evidence="2" id="KW-1134">Transmembrane beta strand</keyword>
<feature type="signal peptide" evidence="2">
    <location>
        <begin position="1"/>
        <end position="25"/>
    </location>
</feature>
<keyword evidence="4" id="KW-1185">Reference proteome</keyword>
<dbReference type="EMBL" id="CP115174">
    <property type="protein sequence ID" value="WBO23791.1"/>
    <property type="molecule type" value="Genomic_DNA"/>
</dbReference>
<dbReference type="Gene3D" id="2.20.200.10">
    <property type="entry name" value="Outer membrane efflux proteins (OEP)"/>
    <property type="match status" value="1"/>
</dbReference>
<keyword evidence="2" id="KW-0812">Transmembrane</keyword>
<evidence type="ECO:0000256" key="2">
    <source>
        <dbReference type="RuleBase" id="RU362097"/>
    </source>
</evidence>
<accession>A0ABY7NTM2</accession>
<sequence length="464" mass="48345">MRRILPPSGIALLCLATALSGCDMAPHYARPASAAPAQWPQGAAYGPDLADAAGLKWQDLVADAKLRTVIGQALANNRDLRASLASVASARAQYHVERSAQLPTIAAGADANITRGIKSSALSSNSYDSTIGMSSFEIDLFGRLKNETKEALETYLSTESGMRSAKLTLVSETATAYVTLASDMDLLRIAQETIVSGQRSLDLTQSLLASGLASATDVQNAITVVEQAKSDVANDTTLVAQDRNALELLVGAPVADDLLPASLNSLDGAIGNVPAGMSSTVLLQRPDVLEAEHSLKSANAGIGAARAAFFPTITLTSAVGVASSALSSLFTGGALNWSVAPSASLPVLGGATKGNLEYAKAQRDYYLAEYEKTVQSAFKDVADGLARRGTITRQRDAQARLVAAASKAYDLADAQYRAGTVSYIDALTAQRTLYAARQSQVATILTDIGNRITLYGAIGADDSL</sequence>
<keyword evidence="2" id="KW-0564">Palmitate</keyword>
<name>A0ABY7NTM2_9SPHN</name>
<dbReference type="InterPro" id="IPR003423">
    <property type="entry name" value="OMP_efflux"/>
</dbReference>
<dbReference type="Proteomes" id="UP001210865">
    <property type="component" value="Chromosome"/>
</dbReference>
<comment type="similarity">
    <text evidence="1 2">Belongs to the outer membrane factor (OMF) (TC 1.B.17) family.</text>
</comment>